<gene>
    <name evidence="1" type="ORF">PGTUg99_012627</name>
</gene>
<dbReference type="EMBL" id="VDEP01000416">
    <property type="protein sequence ID" value="KAA1085176.1"/>
    <property type="molecule type" value="Genomic_DNA"/>
</dbReference>
<accession>A0A5B0N8Y5</accession>
<protein>
    <submittedName>
        <fullName evidence="1">Uncharacterized protein</fullName>
    </submittedName>
</protein>
<proteinExistence type="predicted"/>
<dbReference type="Proteomes" id="UP000325313">
    <property type="component" value="Unassembled WGS sequence"/>
</dbReference>
<comment type="caution">
    <text evidence="1">The sequence shown here is derived from an EMBL/GenBank/DDBJ whole genome shotgun (WGS) entry which is preliminary data.</text>
</comment>
<reference evidence="1 2" key="1">
    <citation type="submission" date="2019-05" db="EMBL/GenBank/DDBJ databases">
        <title>Emergence of the Ug99 lineage of the wheat stem rust pathogen through somatic hybridization.</title>
        <authorList>
            <person name="Li F."/>
            <person name="Upadhyaya N.M."/>
            <person name="Sperschneider J."/>
            <person name="Matny O."/>
            <person name="Nguyen-Phuc H."/>
            <person name="Mago R."/>
            <person name="Raley C."/>
            <person name="Miller M.E."/>
            <person name="Silverstein K.A.T."/>
            <person name="Henningsen E."/>
            <person name="Hirsch C.D."/>
            <person name="Visser B."/>
            <person name="Pretorius Z.A."/>
            <person name="Steffenson B.J."/>
            <person name="Schwessinger B."/>
            <person name="Dodds P.N."/>
            <person name="Figueroa M."/>
        </authorList>
    </citation>
    <scope>NUCLEOTIDE SEQUENCE [LARGE SCALE GENOMIC DNA]</scope>
    <source>
        <strain evidence="1 2">Ug99</strain>
    </source>
</reference>
<evidence type="ECO:0000313" key="2">
    <source>
        <dbReference type="Proteomes" id="UP000325313"/>
    </source>
</evidence>
<dbReference type="AlphaFoldDB" id="A0A5B0N8Y5"/>
<evidence type="ECO:0000313" key="1">
    <source>
        <dbReference type="EMBL" id="KAA1085176.1"/>
    </source>
</evidence>
<sequence>MDLSSRVCDSVHNFHGVITRMMMALYPTSTLGAATVDFDSPTLSQHHGSFQLERSTYIPGTGMRHRSYGQIADADFDGSVGLPKEGRVKSDFCSALSRASWVESHLGHYKKVS</sequence>
<name>A0A5B0N8Y5_PUCGR</name>
<organism evidence="1 2">
    <name type="scientific">Puccinia graminis f. sp. tritici</name>
    <dbReference type="NCBI Taxonomy" id="56615"/>
    <lineage>
        <taxon>Eukaryota</taxon>
        <taxon>Fungi</taxon>
        <taxon>Dikarya</taxon>
        <taxon>Basidiomycota</taxon>
        <taxon>Pucciniomycotina</taxon>
        <taxon>Pucciniomycetes</taxon>
        <taxon>Pucciniales</taxon>
        <taxon>Pucciniaceae</taxon>
        <taxon>Puccinia</taxon>
    </lineage>
</organism>